<reference evidence="9 10" key="1">
    <citation type="journal article" date="2020" name="ISME J.">
        <title>Comparative genomics reveals insights into cyanobacterial evolution and habitat adaptation.</title>
        <authorList>
            <person name="Chen M.Y."/>
            <person name="Teng W.K."/>
            <person name="Zhao L."/>
            <person name="Hu C.X."/>
            <person name="Zhou Y.K."/>
            <person name="Han B.P."/>
            <person name="Song L.R."/>
            <person name="Shu W.S."/>
        </authorList>
    </citation>
    <scope>NUCLEOTIDE SEQUENCE [LARGE SCALE GENOMIC DNA]</scope>
    <source>
        <strain evidence="9 10">FACHB-3921</strain>
    </source>
</reference>
<keyword evidence="5 8" id="KW-0812">Transmembrane</keyword>
<dbReference type="PANTHER" id="PTHR33908:SF11">
    <property type="entry name" value="MEMBRANE PROTEIN"/>
    <property type="match status" value="1"/>
</dbReference>
<evidence type="ECO:0000313" key="10">
    <source>
        <dbReference type="Proteomes" id="UP000621307"/>
    </source>
</evidence>
<dbReference type="EMBL" id="JACJQL010000045">
    <property type="protein sequence ID" value="MBD2254145.1"/>
    <property type="molecule type" value="Genomic_DNA"/>
</dbReference>
<keyword evidence="7 8" id="KW-0472">Membrane</keyword>
<name>A0ABR8BKW1_9NOSO</name>
<protein>
    <submittedName>
        <fullName evidence="9">4-amino-4-deoxy-L-arabinose transferase</fullName>
    </submittedName>
</protein>
<comment type="caution">
    <text evidence="9">The sequence shown here is derived from an EMBL/GenBank/DDBJ whole genome shotgun (WGS) entry which is preliminary data.</text>
</comment>
<evidence type="ECO:0000256" key="7">
    <source>
        <dbReference type="ARBA" id="ARBA00023136"/>
    </source>
</evidence>
<dbReference type="PANTHER" id="PTHR33908">
    <property type="entry name" value="MANNOSYLTRANSFERASE YKCB-RELATED"/>
    <property type="match status" value="1"/>
</dbReference>
<dbReference type="GO" id="GO:0016740">
    <property type="term" value="F:transferase activity"/>
    <property type="evidence" value="ECO:0007669"/>
    <property type="project" value="UniProtKB-KW"/>
</dbReference>
<feature type="transmembrane region" description="Helical" evidence="8">
    <location>
        <begin position="226"/>
        <end position="244"/>
    </location>
</feature>
<keyword evidence="4 9" id="KW-0808">Transferase</keyword>
<evidence type="ECO:0000256" key="5">
    <source>
        <dbReference type="ARBA" id="ARBA00022692"/>
    </source>
</evidence>
<dbReference type="Proteomes" id="UP000621307">
    <property type="component" value="Unassembled WGS sequence"/>
</dbReference>
<evidence type="ECO:0000256" key="2">
    <source>
        <dbReference type="ARBA" id="ARBA00022475"/>
    </source>
</evidence>
<feature type="transmembrane region" description="Helical" evidence="8">
    <location>
        <begin position="467"/>
        <end position="485"/>
    </location>
</feature>
<evidence type="ECO:0000256" key="1">
    <source>
        <dbReference type="ARBA" id="ARBA00004651"/>
    </source>
</evidence>
<organism evidence="9 10">
    <name type="scientific">Nostoc parmelioides FACHB-3921</name>
    <dbReference type="NCBI Taxonomy" id="2692909"/>
    <lineage>
        <taxon>Bacteria</taxon>
        <taxon>Bacillati</taxon>
        <taxon>Cyanobacteriota</taxon>
        <taxon>Cyanophyceae</taxon>
        <taxon>Nostocales</taxon>
        <taxon>Nostocaceae</taxon>
        <taxon>Nostoc</taxon>
    </lineage>
</organism>
<dbReference type="RefSeq" id="WP_190570037.1">
    <property type="nucleotide sequence ID" value="NZ_JACJQL010000045.1"/>
</dbReference>
<accession>A0ABR8BKW1</accession>
<keyword evidence="10" id="KW-1185">Reference proteome</keyword>
<feature type="transmembrane region" description="Helical" evidence="8">
    <location>
        <begin position="94"/>
        <end position="115"/>
    </location>
</feature>
<gene>
    <name evidence="9" type="ORF">H6G14_23015</name>
</gene>
<comment type="subcellular location">
    <subcellularLocation>
        <location evidence="1">Cell membrane</location>
        <topology evidence="1">Multi-pass membrane protein</topology>
    </subcellularLocation>
</comment>
<feature type="transmembrane region" description="Helical" evidence="8">
    <location>
        <begin position="414"/>
        <end position="433"/>
    </location>
</feature>
<evidence type="ECO:0000256" key="8">
    <source>
        <dbReference type="SAM" id="Phobius"/>
    </source>
</evidence>
<evidence type="ECO:0000313" key="9">
    <source>
        <dbReference type="EMBL" id="MBD2254145.1"/>
    </source>
</evidence>
<evidence type="ECO:0000256" key="6">
    <source>
        <dbReference type="ARBA" id="ARBA00022989"/>
    </source>
</evidence>
<keyword evidence="6 8" id="KW-1133">Transmembrane helix</keyword>
<dbReference type="InterPro" id="IPR050297">
    <property type="entry name" value="LipidA_mod_glycosyltrf_83"/>
</dbReference>
<evidence type="ECO:0000256" key="3">
    <source>
        <dbReference type="ARBA" id="ARBA00022676"/>
    </source>
</evidence>
<feature type="transmembrane region" description="Helical" evidence="8">
    <location>
        <begin position="46"/>
        <end position="73"/>
    </location>
</feature>
<feature type="transmembrane region" description="Helical" evidence="8">
    <location>
        <begin position="173"/>
        <end position="192"/>
    </location>
</feature>
<sequence>MLVGLVLLSLVTLWLIFHNSERDWRSAVLSAAVSWGVLVTISTEVFSLLRIITFAWVLALWLLTNLALGWIYYRLIKTGKRTLFSPKLPSITPVSLVLLGGVAFIIATITIIAIASPPNNWDSMTYHMARVVHWIQNRSLAHYPTYYSAQLVHPPFAEVVILHLQILSGGDRFANLVQVFSMIGSIIGVSLIAQQLGADKRGQIFATVFCATLPMGILQSSSTQNDYAVCFWLVCLAHFVLLTLPHKNPPTHLVLSIGASCGLAVYTKSSGYIFAFPFMVWLFIWYVNSMRWKMWKSGAIVAAIFFTLNIGHYLRNFDLYGNPISAAEYSKEYRIEIYSLPTWISNIIRNLSLHTDIVRHLGLQKIIEPLTGKLTKIITIIHSFLGVDMTDSRITHPPNSYNGVPGLSFDENVAGNPLHLLLILIAIAIFIFHKRLRSNKELLAYVLSLVAGFLLLCWMLKLQPYQSRHHLSLFVLFSAFVGLVFCQVWNRYFVTFLATILLVTSMQFVFINKFRPIAAENNIFNTSRNELYFTNRPHLINSYFEATNFVKTTQCKNIGLSLGTEQTPSARYWEYPFWVLLNNQQQRVIKFAHILNPTNFTAVKSQVYPHNKFQPCGIIAVRRDEEPPVESMIFKNVKYTKKLFSKPVTVLMKD</sequence>
<feature type="transmembrane region" description="Helical" evidence="8">
    <location>
        <begin position="204"/>
        <end position="220"/>
    </location>
</feature>
<keyword evidence="2" id="KW-1003">Cell membrane</keyword>
<feature type="transmembrane region" description="Helical" evidence="8">
    <location>
        <begin position="492"/>
        <end position="511"/>
    </location>
</feature>
<evidence type="ECO:0000256" key="4">
    <source>
        <dbReference type="ARBA" id="ARBA00022679"/>
    </source>
</evidence>
<feature type="transmembrane region" description="Helical" evidence="8">
    <location>
        <begin position="442"/>
        <end position="461"/>
    </location>
</feature>
<keyword evidence="3" id="KW-0328">Glycosyltransferase</keyword>
<feature type="transmembrane region" description="Helical" evidence="8">
    <location>
        <begin position="272"/>
        <end position="288"/>
    </location>
</feature>
<feature type="transmembrane region" description="Helical" evidence="8">
    <location>
        <begin position="295"/>
        <end position="314"/>
    </location>
</feature>
<proteinExistence type="predicted"/>